<dbReference type="AlphaFoldDB" id="A0A452UZ36"/>
<dbReference type="SMART" id="SM01224">
    <property type="entry name" value="G_gamma"/>
    <property type="match status" value="1"/>
</dbReference>
<dbReference type="GeneTree" id="ENSGT00960000186678"/>
<dbReference type="FunFam" id="4.10.260.10:FF:000007">
    <property type="entry name" value="Guanine nucleotide-binding protein subunit gamma"/>
    <property type="match status" value="1"/>
</dbReference>
<evidence type="ECO:0000256" key="2">
    <source>
        <dbReference type="ARBA" id="ARBA00007431"/>
    </source>
</evidence>
<evidence type="ECO:0000256" key="9">
    <source>
        <dbReference type="ARBA" id="ARBA00023288"/>
    </source>
</evidence>
<keyword evidence="4 12" id="KW-1003">Cell membrane</keyword>
<dbReference type="PANTHER" id="PTHR13809">
    <property type="entry name" value="GUANINE NUCLEOTIDE-BINDING PROTEIN GAMMA SUBUNIT"/>
    <property type="match status" value="1"/>
</dbReference>
<evidence type="ECO:0000256" key="11">
    <source>
        <dbReference type="ARBA" id="ARBA00057705"/>
    </source>
</evidence>
<evidence type="ECO:0000256" key="6">
    <source>
        <dbReference type="ARBA" id="ARBA00022990"/>
    </source>
</evidence>
<sequence length="81" mass="8709">MELNFSPGILVPEAALLANKLSCLKSLVEKTCLILGRLDKVSQAAAELQQYCMQNACKDALLVGVPAGSNPFREPRSCALF</sequence>
<keyword evidence="8 12" id="KW-0807">Transducer</keyword>
<dbReference type="CDD" id="cd00068">
    <property type="entry name" value="GGL"/>
    <property type="match status" value="1"/>
</dbReference>
<evidence type="ECO:0000256" key="1">
    <source>
        <dbReference type="ARBA" id="ARBA00004342"/>
    </source>
</evidence>
<proteinExistence type="inferred from homology"/>
<evidence type="ECO:0000256" key="3">
    <source>
        <dbReference type="ARBA" id="ARBA00011581"/>
    </source>
</evidence>
<accession>A0A452UZ36</accession>
<evidence type="ECO:0000256" key="10">
    <source>
        <dbReference type="ARBA" id="ARBA00023289"/>
    </source>
</evidence>
<keyword evidence="6" id="KW-0007">Acetylation</keyword>
<dbReference type="InterPro" id="IPR001770">
    <property type="entry name" value="G-protein_gamma"/>
</dbReference>
<dbReference type="OMA" id="LVYKTYL"/>
<dbReference type="GO" id="GO:0005834">
    <property type="term" value="C:heterotrimeric G-protein complex"/>
    <property type="evidence" value="ECO:0007669"/>
    <property type="project" value="InterPro"/>
</dbReference>
<dbReference type="Pfam" id="PF00631">
    <property type="entry name" value="G-gamma"/>
    <property type="match status" value="1"/>
</dbReference>
<dbReference type="GO" id="GO:0031681">
    <property type="term" value="F:G-protein beta-subunit binding"/>
    <property type="evidence" value="ECO:0007669"/>
    <property type="project" value="InterPro"/>
</dbReference>
<comment type="subunit">
    <text evidence="3">G proteins are composed of 3 units, alpha, beta and gamma.</text>
</comment>
<dbReference type="PROSITE" id="PS50058">
    <property type="entry name" value="G_PROTEIN_GAMMA"/>
    <property type="match status" value="1"/>
</dbReference>
<dbReference type="InterPro" id="IPR015898">
    <property type="entry name" value="G-protein_gamma-like_dom"/>
</dbReference>
<dbReference type="SMART" id="SM00224">
    <property type="entry name" value="GGL"/>
    <property type="match status" value="1"/>
</dbReference>
<comment type="similarity">
    <text evidence="2 12">Belongs to the G protein gamma family.</text>
</comment>
<feature type="domain" description="G protein gamma" evidence="13">
    <location>
        <begin position="40"/>
        <end position="81"/>
    </location>
</feature>
<dbReference type="SUPFAM" id="SSF48670">
    <property type="entry name" value="Transducin (heterotrimeric G protein), gamma chain"/>
    <property type="match status" value="1"/>
</dbReference>
<comment type="function">
    <text evidence="11">Guanine nucleotide-binding proteins (G proteins) are involved as a modulator or transducer in various transmembrane signaling systems. The beta and gamma chains are required for the GTPase activity, for replacement of GDP by GTP, and for G protein-effector interaction. Interacts with beta-1 and beta-2, but not with beta-3.</text>
</comment>
<evidence type="ECO:0000259" key="13">
    <source>
        <dbReference type="PROSITE" id="PS50058"/>
    </source>
</evidence>
<evidence type="ECO:0000256" key="8">
    <source>
        <dbReference type="ARBA" id="ARBA00023224"/>
    </source>
</evidence>
<evidence type="ECO:0000256" key="4">
    <source>
        <dbReference type="ARBA" id="ARBA00022475"/>
    </source>
</evidence>
<keyword evidence="7 12" id="KW-0472">Membrane</keyword>
<evidence type="ECO:0000256" key="5">
    <source>
        <dbReference type="ARBA" id="ARBA00022481"/>
    </source>
</evidence>
<evidence type="ECO:0000313" key="14">
    <source>
        <dbReference type="Ensembl" id="ENSUMAP00000026396"/>
    </source>
</evidence>
<dbReference type="PRINTS" id="PR00321">
    <property type="entry name" value="GPROTEING"/>
</dbReference>
<dbReference type="Gene3D" id="4.10.260.10">
    <property type="entry name" value="Transducin (heterotrimeric G protein), gamma chain"/>
    <property type="match status" value="1"/>
</dbReference>
<comment type="subunit">
    <text evidence="12">G proteins are composed of 3 units; alpha, beta and gamma.</text>
</comment>
<reference evidence="14" key="1">
    <citation type="submission" date="2019-03" db="UniProtKB">
        <authorList>
            <consortium name="Ensembl"/>
        </authorList>
    </citation>
    <scope>IDENTIFICATION</scope>
</reference>
<dbReference type="InterPro" id="IPR036284">
    <property type="entry name" value="GGL_sf"/>
</dbReference>
<organism evidence="14">
    <name type="scientific">Ursus maritimus</name>
    <name type="common">Polar bear</name>
    <name type="synonym">Thalarctos maritimus</name>
    <dbReference type="NCBI Taxonomy" id="29073"/>
    <lineage>
        <taxon>Eukaryota</taxon>
        <taxon>Metazoa</taxon>
        <taxon>Chordata</taxon>
        <taxon>Craniata</taxon>
        <taxon>Vertebrata</taxon>
        <taxon>Euteleostomi</taxon>
        <taxon>Mammalia</taxon>
        <taxon>Eutheria</taxon>
        <taxon>Laurasiatheria</taxon>
        <taxon>Carnivora</taxon>
        <taxon>Caniformia</taxon>
        <taxon>Ursidae</taxon>
        <taxon>Ursus</taxon>
    </lineage>
</organism>
<keyword evidence="9 12" id="KW-0449">Lipoprotein</keyword>
<dbReference type="GO" id="GO:0007186">
    <property type="term" value="P:G protein-coupled receptor signaling pathway"/>
    <property type="evidence" value="ECO:0007669"/>
    <property type="project" value="InterPro"/>
</dbReference>
<comment type="subcellular location">
    <subcellularLocation>
        <location evidence="1 12">Cell membrane</location>
        <topology evidence="1 12">Lipid-anchor</topology>
        <orientation evidence="1 12">Cytoplasmic side</orientation>
    </subcellularLocation>
</comment>
<evidence type="ECO:0000256" key="12">
    <source>
        <dbReference type="RuleBase" id="RU004973"/>
    </source>
</evidence>
<dbReference type="Ensembl" id="ENSUMAT00000031245.1">
    <property type="protein sequence ID" value="ENSUMAP00000026396.1"/>
    <property type="gene ID" value="ENSUMAG00000019211.1"/>
</dbReference>
<name>A0A452UZ36_URSMA</name>
<evidence type="ECO:0000256" key="7">
    <source>
        <dbReference type="ARBA" id="ARBA00023136"/>
    </source>
</evidence>
<protein>
    <recommendedName>
        <fullName evidence="12">Guanine nucleotide-binding protein subunit gamma</fullName>
    </recommendedName>
</protein>
<keyword evidence="10" id="KW-0636">Prenylation</keyword>
<keyword evidence="5" id="KW-0488">Methylation</keyword>